<organism evidence="3 4">
    <name type="scientific">Propylenella binzhouense</name>
    <dbReference type="NCBI Taxonomy" id="2555902"/>
    <lineage>
        <taxon>Bacteria</taxon>
        <taxon>Pseudomonadati</taxon>
        <taxon>Pseudomonadota</taxon>
        <taxon>Alphaproteobacteria</taxon>
        <taxon>Hyphomicrobiales</taxon>
        <taxon>Propylenellaceae</taxon>
        <taxon>Propylenella</taxon>
    </lineage>
</organism>
<feature type="compositionally biased region" description="Basic and acidic residues" evidence="2">
    <location>
        <begin position="35"/>
        <end position="48"/>
    </location>
</feature>
<proteinExistence type="inferred from homology"/>
<comment type="similarity">
    <text evidence="1">Belongs to the SDHAF4 family.</text>
</comment>
<dbReference type="PANTHER" id="PTHR28524">
    <property type="entry name" value="SUCCINATE DEHYDROGENASE ASSEMBLY FACTOR 4, MITOCHONDRIAL"/>
    <property type="match status" value="1"/>
</dbReference>
<reference evidence="3" key="1">
    <citation type="submission" date="2019-03" db="EMBL/GenBank/DDBJ databases">
        <title>Afifella sp. nov., isolated from activated sludge.</title>
        <authorList>
            <person name="Li Q."/>
            <person name="Liu Y."/>
        </authorList>
    </citation>
    <scope>NUCLEOTIDE SEQUENCE</scope>
    <source>
        <strain evidence="3">L72</strain>
    </source>
</reference>
<feature type="region of interest" description="Disordered" evidence="2">
    <location>
        <begin position="1"/>
        <end position="48"/>
    </location>
</feature>
<dbReference type="Proteomes" id="UP000773614">
    <property type="component" value="Unassembled WGS sequence"/>
</dbReference>
<evidence type="ECO:0000313" key="3">
    <source>
        <dbReference type="EMBL" id="MYZ49622.1"/>
    </source>
</evidence>
<feature type="non-terminal residue" evidence="3">
    <location>
        <position position="1"/>
    </location>
</feature>
<accession>A0A964T858</accession>
<gene>
    <name evidence="3" type="ORF">E4O86_18080</name>
</gene>
<evidence type="ECO:0000256" key="2">
    <source>
        <dbReference type="SAM" id="MobiDB-lite"/>
    </source>
</evidence>
<dbReference type="EMBL" id="SPKJ01000084">
    <property type="protein sequence ID" value="MYZ49622.1"/>
    <property type="molecule type" value="Genomic_DNA"/>
</dbReference>
<dbReference type="Pfam" id="PF07896">
    <property type="entry name" value="DUF1674"/>
    <property type="match status" value="1"/>
</dbReference>
<evidence type="ECO:0000313" key="4">
    <source>
        <dbReference type="Proteomes" id="UP000773614"/>
    </source>
</evidence>
<dbReference type="InterPro" id="IPR012875">
    <property type="entry name" value="SDHF4"/>
</dbReference>
<evidence type="ECO:0000256" key="1">
    <source>
        <dbReference type="ARBA" id="ARBA00005701"/>
    </source>
</evidence>
<feature type="compositionally biased region" description="Basic and acidic residues" evidence="2">
    <location>
        <begin position="1"/>
        <end position="11"/>
    </location>
</feature>
<name>A0A964T858_9HYPH</name>
<sequence>LAEAAERRRLAEAAAAAAPPKPAEFEGPAGPEPVRYGDWERSGRASDF</sequence>
<dbReference type="AlphaFoldDB" id="A0A964T858"/>
<dbReference type="PANTHER" id="PTHR28524:SF3">
    <property type="entry name" value="SUCCINATE DEHYDROGENASE ASSEMBLY FACTOR 4, MITOCHONDRIAL"/>
    <property type="match status" value="1"/>
</dbReference>
<keyword evidence="4" id="KW-1185">Reference proteome</keyword>
<comment type="caution">
    <text evidence="3">The sequence shown here is derived from an EMBL/GenBank/DDBJ whole genome shotgun (WGS) entry which is preliminary data.</text>
</comment>
<protein>
    <submittedName>
        <fullName evidence="3">DUF1674 domain-containing protein</fullName>
    </submittedName>
</protein>